<dbReference type="Proteomes" id="UP001642483">
    <property type="component" value="Unassembled WGS sequence"/>
</dbReference>
<name>A0ABP0FYU1_CLALP</name>
<protein>
    <submittedName>
        <fullName evidence="2">Uncharacterized protein</fullName>
    </submittedName>
</protein>
<evidence type="ECO:0000313" key="2">
    <source>
        <dbReference type="EMBL" id="CAK8684385.1"/>
    </source>
</evidence>
<dbReference type="EMBL" id="CAWYQH010000097">
    <property type="protein sequence ID" value="CAK8684385.1"/>
    <property type="molecule type" value="Genomic_DNA"/>
</dbReference>
<evidence type="ECO:0000313" key="3">
    <source>
        <dbReference type="Proteomes" id="UP001642483"/>
    </source>
</evidence>
<comment type="caution">
    <text evidence="2">The sequence shown here is derived from an EMBL/GenBank/DDBJ whole genome shotgun (WGS) entry which is preliminary data.</text>
</comment>
<proteinExistence type="predicted"/>
<feature type="compositionally biased region" description="Polar residues" evidence="1">
    <location>
        <begin position="172"/>
        <end position="181"/>
    </location>
</feature>
<gene>
    <name evidence="2" type="ORF">CVLEPA_LOCUS15372</name>
</gene>
<feature type="region of interest" description="Disordered" evidence="1">
    <location>
        <begin position="143"/>
        <end position="196"/>
    </location>
</feature>
<organism evidence="2 3">
    <name type="scientific">Clavelina lepadiformis</name>
    <name type="common">Light-bulb sea squirt</name>
    <name type="synonym">Ascidia lepadiformis</name>
    <dbReference type="NCBI Taxonomy" id="159417"/>
    <lineage>
        <taxon>Eukaryota</taxon>
        <taxon>Metazoa</taxon>
        <taxon>Chordata</taxon>
        <taxon>Tunicata</taxon>
        <taxon>Ascidiacea</taxon>
        <taxon>Aplousobranchia</taxon>
        <taxon>Clavelinidae</taxon>
        <taxon>Clavelina</taxon>
    </lineage>
</organism>
<reference evidence="2 3" key="1">
    <citation type="submission" date="2024-02" db="EMBL/GenBank/DDBJ databases">
        <authorList>
            <person name="Daric V."/>
            <person name="Darras S."/>
        </authorList>
    </citation>
    <scope>NUCLEOTIDE SEQUENCE [LARGE SCALE GENOMIC DNA]</scope>
</reference>
<feature type="compositionally biased region" description="Polar residues" evidence="1">
    <location>
        <begin position="143"/>
        <end position="161"/>
    </location>
</feature>
<sequence>MGARSTLSLSPGHLLVVTHHSCRCVDETIMFNSFKHNECTDCTYMDWRFLPNPSDLTSEEVRVFKKYMSNMDQIYRNVIHDTSQTLGDRKEKLNQNFHEGVRFDMIDKMERISAEKESVEDLSTSGSDSFLSASFSCYPEPVTTGNSKGNVSPDIGTTAQKSSEKSIAPCNASITSHSSGSDLLESADTVPDRPVSEDWDRTIDHLSEDDNGHKNLKSPLTNVAQHIDWLSRTYSINNLISGRYNK</sequence>
<accession>A0ABP0FYU1</accession>
<evidence type="ECO:0000256" key="1">
    <source>
        <dbReference type="SAM" id="MobiDB-lite"/>
    </source>
</evidence>
<keyword evidence="3" id="KW-1185">Reference proteome</keyword>